<feature type="region of interest" description="Disordered" evidence="1">
    <location>
        <begin position="253"/>
        <end position="283"/>
    </location>
</feature>
<evidence type="ECO:0000313" key="3">
    <source>
        <dbReference type="EMBL" id="MFC5927225.1"/>
    </source>
</evidence>
<name>A0ABW1HFX3_9ACTN</name>
<organism evidence="3 4">
    <name type="scientific">Micromonospora vulcania</name>
    <dbReference type="NCBI Taxonomy" id="1441873"/>
    <lineage>
        <taxon>Bacteria</taxon>
        <taxon>Bacillati</taxon>
        <taxon>Actinomycetota</taxon>
        <taxon>Actinomycetes</taxon>
        <taxon>Micromonosporales</taxon>
        <taxon>Micromonosporaceae</taxon>
        <taxon>Micromonospora</taxon>
    </lineage>
</organism>
<dbReference type="Proteomes" id="UP001596226">
    <property type="component" value="Unassembled WGS sequence"/>
</dbReference>
<gene>
    <name evidence="3" type="ORF">ACFQGL_28185</name>
</gene>
<comment type="caution">
    <text evidence="3">The sequence shown here is derived from an EMBL/GenBank/DDBJ whole genome shotgun (WGS) entry which is preliminary data.</text>
</comment>
<feature type="transmembrane region" description="Helical" evidence="2">
    <location>
        <begin position="46"/>
        <end position="65"/>
    </location>
</feature>
<accession>A0ABW1HFX3</accession>
<protein>
    <recommendedName>
        <fullName evidence="5">AP2/ERF domain-containing protein</fullName>
    </recommendedName>
</protein>
<dbReference type="RefSeq" id="WP_377515582.1">
    <property type="nucleotide sequence ID" value="NZ_JBHSQS010000027.1"/>
</dbReference>
<keyword evidence="2" id="KW-1133">Transmembrane helix</keyword>
<evidence type="ECO:0000256" key="1">
    <source>
        <dbReference type="SAM" id="MobiDB-lite"/>
    </source>
</evidence>
<evidence type="ECO:0000256" key="2">
    <source>
        <dbReference type="SAM" id="Phobius"/>
    </source>
</evidence>
<evidence type="ECO:0008006" key="5">
    <source>
        <dbReference type="Google" id="ProtNLM"/>
    </source>
</evidence>
<proteinExistence type="predicted"/>
<dbReference type="EMBL" id="JBHSQS010000027">
    <property type="protein sequence ID" value="MFC5927225.1"/>
    <property type="molecule type" value="Genomic_DNA"/>
</dbReference>
<reference evidence="4" key="1">
    <citation type="journal article" date="2019" name="Int. J. Syst. Evol. Microbiol.">
        <title>The Global Catalogue of Microorganisms (GCM) 10K type strain sequencing project: providing services to taxonomists for standard genome sequencing and annotation.</title>
        <authorList>
            <consortium name="The Broad Institute Genomics Platform"/>
            <consortium name="The Broad Institute Genome Sequencing Center for Infectious Disease"/>
            <person name="Wu L."/>
            <person name="Ma J."/>
        </authorList>
    </citation>
    <scope>NUCLEOTIDE SEQUENCE [LARGE SCALE GENOMIC DNA]</scope>
    <source>
        <strain evidence="4">CGMCC 4.7144</strain>
    </source>
</reference>
<keyword evidence="2" id="KW-0812">Transmembrane</keyword>
<keyword evidence="2" id="KW-0472">Membrane</keyword>
<sequence>MPVRAPDSLSTRRPEATTRRYPPFDREVLIMQTVLSAFLPDMPRVAAIWLSLLGVVAVAVSALLVRPGRLRLDPGARIRRAAMPSQLEQVHQEREQSRYAQEVAVAAERATTTARRRRAEWIAAQETVETAWQAYELAEAALQRLGAASAMPLPHTAKTPAEYVDRERYLHRAALDAYWRRELSVEQLSDVFAHRAGWDPRLHPVEQELVLQRAIRDNLAARHVAAGEREQAAWRAAESAVVAARSLREEAYAATGRRETESASVLPLSEVGRPAGEQTRENPVVARGRAAVPAF</sequence>
<evidence type="ECO:0000313" key="4">
    <source>
        <dbReference type="Proteomes" id="UP001596226"/>
    </source>
</evidence>
<keyword evidence="4" id="KW-1185">Reference proteome</keyword>